<sequence>MPEPARAPVTLYKRRAHPTPRRQRLPRGYSVFSSTAGPPLAHFSPQTRWRPSVSHEKTTTRSRVPETIRAFLFDLDGVLTPTAVSHMHAWSRLFTPFLVERGAAPYVEADYFAHIDGKPRYEGVRDLLASRGIELPYGSPADAPGDDTVCALGNRKNSVFTATIAEEGVAPYPRSFALVEEAQRLGYAMAVVSSSKNAPEVLRAASLDGFFEVVVDGNVAAAHGIPGKPAPDTYTYGAELLGIASDACVVVEDAESGVRAGAAGDFGLVLGVDRGVGRATLEREGADIVVDELDEIIPDLHDIREDRP</sequence>
<dbReference type="Proteomes" id="UP000307380">
    <property type="component" value="Unassembled WGS sequence"/>
</dbReference>
<dbReference type="Gene3D" id="3.40.50.1000">
    <property type="entry name" value="HAD superfamily/HAD-like"/>
    <property type="match status" value="1"/>
</dbReference>
<dbReference type="InterPro" id="IPR023214">
    <property type="entry name" value="HAD_sf"/>
</dbReference>
<keyword evidence="4" id="KW-0460">Magnesium</keyword>
<keyword evidence="7" id="KW-1185">Reference proteome</keyword>
<reference evidence="6 7" key="1">
    <citation type="submission" date="2019-04" db="EMBL/GenBank/DDBJ databases">
        <authorList>
            <person name="Jiang L."/>
        </authorList>
    </citation>
    <scope>NUCLEOTIDE SEQUENCE [LARGE SCALE GENOMIC DNA]</scope>
    <source>
        <strain evidence="6 7">YIM 131861</strain>
    </source>
</reference>
<evidence type="ECO:0000256" key="5">
    <source>
        <dbReference type="ARBA" id="ARBA00023277"/>
    </source>
</evidence>
<dbReference type="NCBIfam" id="TIGR01509">
    <property type="entry name" value="HAD-SF-IA-v3"/>
    <property type="match status" value="1"/>
</dbReference>
<comment type="cofactor">
    <cofactor evidence="1">
        <name>Mg(2+)</name>
        <dbReference type="ChEBI" id="CHEBI:18420"/>
    </cofactor>
</comment>
<evidence type="ECO:0000256" key="1">
    <source>
        <dbReference type="ARBA" id="ARBA00001946"/>
    </source>
</evidence>
<dbReference type="EMBL" id="SSSN01000009">
    <property type="protein sequence ID" value="THG32664.1"/>
    <property type="molecule type" value="Genomic_DNA"/>
</dbReference>
<keyword evidence="5" id="KW-0119">Carbohydrate metabolism</keyword>
<dbReference type="PANTHER" id="PTHR46193">
    <property type="entry name" value="6-PHOSPHOGLUCONATE PHOSPHATASE"/>
    <property type="match status" value="1"/>
</dbReference>
<comment type="caution">
    <text evidence="6">The sequence shown here is derived from an EMBL/GenBank/DDBJ whole genome shotgun (WGS) entry which is preliminary data.</text>
</comment>
<evidence type="ECO:0000313" key="7">
    <source>
        <dbReference type="Proteomes" id="UP000307380"/>
    </source>
</evidence>
<dbReference type="SFLD" id="SFLDS00003">
    <property type="entry name" value="Haloacid_Dehalogenase"/>
    <property type="match status" value="1"/>
</dbReference>
<dbReference type="InterPro" id="IPR051600">
    <property type="entry name" value="Beta-PGM-like"/>
</dbReference>
<keyword evidence="3" id="KW-0479">Metal-binding</keyword>
<dbReference type="InterPro" id="IPR006439">
    <property type="entry name" value="HAD-SF_hydro_IA"/>
</dbReference>
<dbReference type="SFLD" id="SFLDG01129">
    <property type="entry name" value="C1.5:_HAD__Beta-PGM__Phosphata"/>
    <property type="match status" value="1"/>
</dbReference>
<dbReference type="GO" id="GO:0046872">
    <property type="term" value="F:metal ion binding"/>
    <property type="evidence" value="ECO:0007669"/>
    <property type="project" value="UniProtKB-KW"/>
</dbReference>
<dbReference type="InterPro" id="IPR023198">
    <property type="entry name" value="PGP-like_dom2"/>
</dbReference>
<evidence type="ECO:0000313" key="6">
    <source>
        <dbReference type="EMBL" id="THG32664.1"/>
    </source>
</evidence>
<keyword evidence="6" id="KW-0378">Hydrolase</keyword>
<dbReference type="OrthoDB" id="9797743at2"/>
<evidence type="ECO:0000256" key="4">
    <source>
        <dbReference type="ARBA" id="ARBA00022842"/>
    </source>
</evidence>
<comment type="similarity">
    <text evidence="2">Belongs to the HAD-like hydrolase superfamily. CbbY/CbbZ/Gph/YieH family.</text>
</comment>
<dbReference type="GO" id="GO:0016787">
    <property type="term" value="F:hydrolase activity"/>
    <property type="evidence" value="ECO:0007669"/>
    <property type="project" value="UniProtKB-KW"/>
</dbReference>
<protein>
    <submittedName>
        <fullName evidence="6">HAD family hydrolase</fullName>
    </submittedName>
</protein>
<proteinExistence type="inferred from homology"/>
<name>A0A4S4FQN2_9MICO</name>
<accession>A0A4S4FQN2</accession>
<dbReference type="Gene3D" id="1.10.150.240">
    <property type="entry name" value="Putative phosphatase, domain 2"/>
    <property type="match status" value="1"/>
</dbReference>
<dbReference type="InterPro" id="IPR036412">
    <property type="entry name" value="HAD-like_sf"/>
</dbReference>
<dbReference type="PANTHER" id="PTHR46193:SF18">
    <property type="entry name" value="HEXITOL PHOSPHATASE B"/>
    <property type="match status" value="1"/>
</dbReference>
<gene>
    <name evidence="6" type="ORF">E6C70_13075</name>
</gene>
<organism evidence="6 7">
    <name type="scientific">Orlajensenia flava</name>
    <dbReference type="NCBI Taxonomy" id="2565934"/>
    <lineage>
        <taxon>Bacteria</taxon>
        <taxon>Bacillati</taxon>
        <taxon>Actinomycetota</taxon>
        <taxon>Actinomycetes</taxon>
        <taxon>Micrococcales</taxon>
        <taxon>Microbacteriaceae</taxon>
        <taxon>Orlajensenia</taxon>
    </lineage>
</organism>
<evidence type="ECO:0000256" key="3">
    <source>
        <dbReference type="ARBA" id="ARBA00022723"/>
    </source>
</evidence>
<dbReference type="SUPFAM" id="SSF56784">
    <property type="entry name" value="HAD-like"/>
    <property type="match status" value="1"/>
</dbReference>
<evidence type="ECO:0000256" key="2">
    <source>
        <dbReference type="ARBA" id="ARBA00006171"/>
    </source>
</evidence>
<dbReference type="Pfam" id="PF00702">
    <property type="entry name" value="Hydrolase"/>
    <property type="match status" value="1"/>
</dbReference>
<dbReference type="AlphaFoldDB" id="A0A4S4FQN2"/>